<keyword evidence="2" id="KW-1185">Reference proteome</keyword>
<gene>
    <name evidence="1" type="ORF">CCMP2556_LOCUS29653</name>
</gene>
<name>A0ABP0N9F8_9DINO</name>
<reference evidence="1 2" key="1">
    <citation type="submission" date="2024-02" db="EMBL/GenBank/DDBJ databases">
        <authorList>
            <person name="Chen Y."/>
            <person name="Shah S."/>
            <person name="Dougan E. K."/>
            <person name="Thang M."/>
            <person name="Chan C."/>
        </authorList>
    </citation>
    <scope>NUCLEOTIDE SEQUENCE [LARGE SCALE GENOMIC DNA]</scope>
</reference>
<protein>
    <submittedName>
        <fullName evidence="1">Uncharacterized protein</fullName>
    </submittedName>
</protein>
<accession>A0ABP0N9F8</accession>
<sequence length="89" mass="10464">MRCWTIGERCSFQLLDRQLRRMKASGFLQHRILLPLEVAARGFPGRFSIASLGWCYLNCHLQTCGTSADMFMLQHWEKKWLIGQRLLHV</sequence>
<dbReference type="Proteomes" id="UP001642484">
    <property type="component" value="Unassembled WGS sequence"/>
</dbReference>
<comment type="caution">
    <text evidence="1">The sequence shown here is derived from an EMBL/GenBank/DDBJ whole genome shotgun (WGS) entry which is preliminary data.</text>
</comment>
<evidence type="ECO:0000313" key="1">
    <source>
        <dbReference type="EMBL" id="CAK9060281.1"/>
    </source>
</evidence>
<proteinExistence type="predicted"/>
<dbReference type="EMBL" id="CAXAMN010021496">
    <property type="protein sequence ID" value="CAK9060281.1"/>
    <property type="molecule type" value="Genomic_DNA"/>
</dbReference>
<evidence type="ECO:0000313" key="2">
    <source>
        <dbReference type="Proteomes" id="UP001642484"/>
    </source>
</evidence>
<organism evidence="1 2">
    <name type="scientific">Durusdinium trenchii</name>
    <dbReference type="NCBI Taxonomy" id="1381693"/>
    <lineage>
        <taxon>Eukaryota</taxon>
        <taxon>Sar</taxon>
        <taxon>Alveolata</taxon>
        <taxon>Dinophyceae</taxon>
        <taxon>Suessiales</taxon>
        <taxon>Symbiodiniaceae</taxon>
        <taxon>Durusdinium</taxon>
    </lineage>
</organism>